<organism evidence="2 3">
    <name type="scientific">Sipha flava</name>
    <name type="common">yellow sugarcane aphid</name>
    <dbReference type="NCBI Taxonomy" id="143950"/>
    <lineage>
        <taxon>Eukaryota</taxon>
        <taxon>Metazoa</taxon>
        <taxon>Ecdysozoa</taxon>
        <taxon>Arthropoda</taxon>
        <taxon>Hexapoda</taxon>
        <taxon>Insecta</taxon>
        <taxon>Pterygota</taxon>
        <taxon>Neoptera</taxon>
        <taxon>Paraneoptera</taxon>
        <taxon>Hemiptera</taxon>
        <taxon>Sternorrhyncha</taxon>
        <taxon>Aphidomorpha</taxon>
        <taxon>Aphidoidea</taxon>
        <taxon>Aphididae</taxon>
        <taxon>Sipha</taxon>
    </lineage>
</organism>
<proteinExistence type="predicted"/>
<sequence>MYLLKLLVFLGIQIFVRAPEPSVSTNISRERDSENQSIHFTENNSLEEKLVTEVNNYFDSTEKIDSYKFNHQLTDYKCGSLIQNTDVQKLNYNIFIILNQLYNDLYKKLPKKNDVIENRNLENKIVNVFKANHIQIICKHIPRCLDFIYICAPTYTNLENIFSLYSGICHSRDIYISKYDDQNKILDKNENFTNLVLERINSLYNSLSKIKFIPLNTNYNIKIRNETFIKNIFNIINKINKAHMISSSDWYKKSILINYSPPEMLKIRYFRSDHLINNKNRNEVNTLAHWLKIIIFERGKKLLPANNNYEVPVLGRNFIIGYNLALNELLFNFLRVLNYYFRSVVLYDIEHFSYQDNQTLIMMKNVFENLLSMKVIYRLCKKIPLILYYLYSAHITDLNVFSLYLTICSDWNQFLNYRCLSQKANNGRYGYDTQCLKQSINEKLMLNYYMITQKMIYDDINMNNFLNLNNLEEITNNIYERLLDFYKPNKVYIWTSFDWLSSAHIFSLGSNDLNEIREQTVKIGLENIPITMLYNQFLPWNANLKTLIDFKTIVENLFIHKLCQYVKSQAAYIYIYFELTNVNDVHDGVLARLKKSTKWYKSGTQELFKFMESTIEGFEIPDESKSVIEAIENISVHTIGQFKECTNSIKEEYEKNSRFNDILSNKNSDHYRWIS</sequence>
<dbReference type="OrthoDB" id="6630744at2759"/>
<dbReference type="GeneID" id="112679463"/>
<gene>
    <name evidence="3" type="primary">LOC112679463</name>
</gene>
<evidence type="ECO:0000313" key="2">
    <source>
        <dbReference type="Proteomes" id="UP000694846"/>
    </source>
</evidence>
<evidence type="ECO:0000256" key="1">
    <source>
        <dbReference type="SAM" id="SignalP"/>
    </source>
</evidence>
<feature type="chain" id="PRO_5034264195" evidence="1">
    <location>
        <begin position="19"/>
        <end position="675"/>
    </location>
</feature>
<name>A0A8B8F424_9HEMI</name>
<accession>A0A8B8F424</accession>
<evidence type="ECO:0000313" key="3">
    <source>
        <dbReference type="RefSeq" id="XP_025405052.1"/>
    </source>
</evidence>
<dbReference type="AlphaFoldDB" id="A0A8B8F424"/>
<dbReference type="Proteomes" id="UP000694846">
    <property type="component" value="Unplaced"/>
</dbReference>
<reference evidence="3" key="1">
    <citation type="submission" date="2025-08" db="UniProtKB">
        <authorList>
            <consortium name="RefSeq"/>
        </authorList>
    </citation>
    <scope>IDENTIFICATION</scope>
    <source>
        <tissue evidence="3">Whole body</tissue>
    </source>
</reference>
<protein>
    <submittedName>
        <fullName evidence="3">DNA-directed RNA polymerase subunit beta'-like</fullName>
    </submittedName>
</protein>
<feature type="signal peptide" evidence="1">
    <location>
        <begin position="1"/>
        <end position="18"/>
    </location>
</feature>
<keyword evidence="2" id="KW-1185">Reference proteome</keyword>
<keyword evidence="1" id="KW-0732">Signal</keyword>
<dbReference type="RefSeq" id="XP_025405052.1">
    <property type="nucleotide sequence ID" value="XM_025549267.1"/>
</dbReference>